<feature type="compositionally biased region" description="Low complexity" evidence="1">
    <location>
        <begin position="527"/>
        <end position="540"/>
    </location>
</feature>
<evidence type="ECO:0000313" key="4">
    <source>
        <dbReference type="Proteomes" id="UP000033710"/>
    </source>
</evidence>
<feature type="region of interest" description="Disordered" evidence="1">
    <location>
        <begin position="969"/>
        <end position="1124"/>
    </location>
</feature>
<feature type="compositionally biased region" description="Polar residues" evidence="1">
    <location>
        <begin position="1051"/>
        <end position="1067"/>
    </location>
</feature>
<dbReference type="OrthoDB" id="5388486at2759"/>
<feature type="compositionally biased region" description="Polar residues" evidence="1">
    <location>
        <begin position="1033"/>
        <end position="1044"/>
    </location>
</feature>
<name>A0A0F2MC78_SPOSC</name>
<evidence type="ECO:0000256" key="1">
    <source>
        <dbReference type="SAM" id="MobiDB-lite"/>
    </source>
</evidence>
<feature type="domain" description="C2H2-type" evidence="2">
    <location>
        <begin position="825"/>
        <end position="856"/>
    </location>
</feature>
<dbReference type="AlphaFoldDB" id="A0A0F2MC78"/>
<protein>
    <submittedName>
        <fullName evidence="3">C2H2 finger domain protein</fullName>
    </submittedName>
</protein>
<feature type="region of interest" description="Disordered" evidence="1">
    <location>
        <begin position="617"/>
        <end position="656"/>
    </location>
</feature>
<feature type="region of interest" description="Disordered" evidence="1">
    <location>
        <begin position="498"/>
        <end position="586"/>
    </location>
</feature>
<feature type="compositionally biased region" description="Polar residues" evidence="1">
    <location>
        <begin position="330"/>
        <end position="340"/>
    </location>
</feature>
<dbReference type="EMBL" id="AXCR01000006">
    <property type="protein sequence ID" value="KJR86674.1"/>
    <property type="molecule type" value="Genomic_DNA"/>
</dbReference>
<feature type="region of interest" description="Disordered" evidence="1">
    <location>
        <begin position="1"/>
        <end position="67"/>
    </location>
</feature>
<dbReference type="VEuPathDB" id="FungiDB:SPSK_02161"/>
<dbReference type="GO" id="GO:0003700">
    <property type="term" value="F:DNA-binding transcription factor activity"/>
    <property type="evidence" value="ECO:0007669"/>
    <property type="project" value="InterPro"/>
</dbReference>
<feature type="compositionally biased region" description="Pro residues" evidence="1">
    <location>
        <begin position="558"/>
        <end position="578"/>
    </location>
</feature>
<dbReference type="PANTHER" id="PTHR23225">
    <property type="entry name" value="ZINC FINGER PROTEIN"/>
    <property type="match status" value="1"/>
</dbReference>
<feature type="compositionally biased region" description="Basic and acidic residues" evidence="1">
    <location>
        <begin position="645"/>
        <end position="656"/>
    </location>
</feature>
<feature type="compositionally biased region" description="Basic and acidic residues" evidence="1">
    <location>
        <begin position="1095"/>
        <end position="1104"/>
    </location>
</feature>
<feature type="region of interest" description="Disordered" evidence="1">
    <location>
        <begin position="697"/>
        <end position="759"/>
    </location>
</feature>
<sequence>MDPPNKRRRLAPKLPDPPPSPDMAKAAKATTPAKVAAQPTVSGAEQIQMTSNDTPITDARDAETGADTQRHDFETFAKHLQDAAMYIYRQGQKLPYAKVSALLLKWEDDVTSSTDLTSLEHVLRNRYNFSAEHWGIPTSIDPGASLKSRIASFLDQASVDHLLIIYYVGHGHNSLDNQLYWSCNAREDSPRLKWNTIRSTIEDSHSDVLLLLDSCAPRHMPVSGSNGAKQAIAASTYDAGLREPGTRTFTSYLAESLQKLGNGRPFSAQHLYDDIVSIQQSYDLHYPPRVKYSPNGKPTTIVPHAPIFFNLTPAKATIDLAPMPRGHQLPQAQNGANATSKAAGHESAESRDAPVISPAAVADMVFNEPRLLVCTTFVGDPGPDMTGFNQWLANTPSLASKVAVEGMFLGPPTVLLISIPQSLWTVIQDAKICFSLGYINSHNLINLYNGLMKSTTVPHSHPTALARDIEDGRTLLEAREAAVNTSPTYRNDFHTYQQQPAAPQTQQQPAAPQTQQQQSQKMPGALPPLLQQHHQPQHQQSPLKFHSSPQHQSTLPTPQLPQLPPPIAHPHQPLPLPVPQRQNSQVHATAHFHELGPASHYEANGSIRRDSIPQLQEHPNQRFTPPAHSISLPRIVSRGGSPTLPKDEREDSEEMKEAAEQLKALSHVRPTNGNTPPPFTASGHLLKIAQDVIKCQTDDSTSEETEMKNGEEDTSSPPKKGKPKKDYRFKTAKSQDGQLVRSRSKSDISQSLPSLQSQTSKPEVQCDWCSHEPFKDHSSLRKHVASAHTRPFPCAFSFAGCTSTFGSKNEWKRHIASQHLCLQYYRCSDCSQGSIDGKGNEFNRKDLFTQHLRRMHAPPYIRKAIQKRDAKVETEWEEYVKDMQKSCCIVRRLPPQRSACPRPDCNRLFEGRSAWDEWTEHVGRHMENGEGEFLGVDDLLISWALDEGIISRTEDNTYRLCNPMGSGTGGGSNGNGGSMSNSSVISNANANSNSSNNGNGSGNNWSTATTVNTVDTSSNDTMSRNGNVDLGTNDDNALPPSTNAEGAKDNASPQISVVNPVTDTNGLPPQRTDKLTMPPTPPQLTTRLQPGSAEKSVKETEKPARSPTKKVVSTANENESSPNTVSTVDNAAIAAVDTLTAAAAAAISSLSEDKQVGNIRPPSGADSGEKPVAASKIEDLSGLQSITVAAIAAAAALQQHENEENTNGAMDVDG</sequence>
<feature type="compositionally biased region" description="Low complexity" evidence="1">
    <location>
        <begin position="978"/>
        <end position="1006"/>
    </location>
</feature>
<feature type="compositionally biased region" description="Polar residues" evidence="1">
    <location>
        <begin position="1111"/>
        <end position="1124"/>
    </location>
</feature>
<feature type="compositionally biased region" description="Basic and acidic residues" evidence="1">
    <location>
        <begin position="58"/>
        <end position="67"/>
    </location>
</feature>
<gene>
    <name evidence="3" type="ORF">SPSK_02161</name>
</gene>
<feature type="region of interest" description="Disordered" evidence="1">
    <location>
        <begin position="324"/>
        <end position="352"/>
    </location>
</feature>
<feature type="compositionally biased region" description="Polar residues" evidence="1">
    <location>
        <begin position="1007"/>
        <end position="1026"/>
    </location>
</feature>
<dbReference type="RefSeq" id="XP_016589350.1">
    <property type="nucleotide sequence ID" value="XM_016729038.1"/>
</dbReference>
<feature type="compositionally biased region" description="Low complexity" evidence="1">
    <location>
        <begin position="498"/>
        <end position="518"/>
    </location>
</feature>
<comment type="caution">
    <text evidence="3">The sequence shown here is derived from an EMBL/GenBank/DDBJ whole genome shotgun (WGS) entry which is preliminary data.</text>
</comment>
<feature type="compositionally biased region" description="Basic residues" evidence="1">
    <location>
        <begin position="1"/>
        <end position="11"/>
    </location>
</feature>
<dbReference type="Proteomes" id="UP000033710">
    <property type="component" value="Unassembled WGS sequence"/>
</dbReference>
<feature type="compositionally biased region" description="Basic and acidic residues" evidence="1">
    <location>
        <begin position="343"/>
        <end position="352"/>
    </location>
</feature>
<feature type="compositionally biased region" description="Low complexity" evidence="1">
    <location>
        <begin position="747"/>
        <end position="759"/>
    </location>
</feature>
<dbReference type="SMART" id="SM00355">
    <property type="entry name" value="ZnF_C2H2"/>
    <property type="match status" value="3"/>
</dbReference>
<dbReference type="KEGG" id="ssck:SPSK_02161"/>
<dbReference type="GeneID" id="27664315"/>
<dbReference type="Gene3D" id="3.30.160.60">
    <property type="entry name" value="Classic Zinc Finger"/>
    <property type="match status" value="1"/>
</dbReference>
<proteinExistence type="predicted"/>
<reference evidence="3 4" key="2">
    <citation type="journal article" date="2015" name="Eukaryot. Cell">
        <title>Asexual propagation of a virulent clone complex in a human and feline outbreak of sporotrichosis.</title>
        <authorList>
            <person name="Teixeira Mde M."/>
            <person name="Rodrigues A.M."/>
            <person name="Tsui C.K."/>
            <person name="de Almeida L.G."/>
            <person name="Van Diepeningen A.D."/>
            <person name="van den Ende B.G."/>
            <person name="Fernandes G.F."/>
            <person name="Kano R."/>
            <person name="Hamelin R.C."/>
            <person name="Lopes-Bezerra L.M."/>
            <person name="Vasconcelos A.T."/>
            <person name="de Hoog S."/>
            <person name="de Camargo Z.P."/>
            <person name="Felipe M.S."/>
        </authorList>
    </citation>
    <scope>NUCLEOTIDE SEQUENCE [LARGE SCALE GENOMIC DNA]</scope>
    <source>
        <strain evidence="3 4">1099-18</strain>
    </source>
</reference>
<dbReference type="InterPro" id="IPR039970">
    <property type="entry name" value="TF_Grauzone"/>
</dbReference>
<feature type="domain" description="C2H2-type" evidence="2">
    <location>
        <begin position="764"/>
        <end position="788"/>
    </location>
</feature>
<accession>A0A0F2MC78</accession>
<feature type="region of interest" description="Disordered" evidence="1">
    <location>
        <begin position="1153"/>
        <end position="1172"/>
    </location>
</feature>
<feature type="domain" description="C2H2-type" evidence="2">
    <location>
        <begin position="792"/>
        <end position="819"/>
    </location>
</feature>
<feature type="compositionally biased region" description="Polar residues" evidence="1">
    <location>
        <begin position="43"/>
        <end position="55"/>
    </location>
</feature>
<evidence type="ECO:0000313" key="3">
    <source>
        <dbReference type="EMBL" id="KJR86674.1"/>
    </source>
</evidence>
<feature type="compositionally biased region" description="Low complexity" evidence="1">
    <location>
        <begin position="547"/>
        <end position="557"/>
    </location>
</feature>
<feature type="compositionally biased region" description="Low complexity" evidence="1">
    <location>
        <begin position="22"/>
        <end position="41"/>
    </location>
</feature>
<dbReference type="PANTHER" id="PTHR23225:SF2">
    <property type="entry name" value="AT09679P-RELATED"/>
    <property type="match status" value="1"/>
</dbReference>
<reference evidence="3 4" key="1">
    <citation type="journal article" date="2014" name="BMC Genomics">
        <title>Comparative genomics of the major fungal agents of human and animal Sporotrichosis: Sporothrix schenckii and Sporothrix brasiliensis.</title>
        <authorList>
            <person name="Teixeira M.M."/>
            <person name="de Almeida L.G."/>
            <person name="Kubitschek-Barreira P."/>
            <person name="Alves F.L."/>
            <person name="Kioshima E.S."/>
            <person name="Abadio A.K."/>
            <person name="Fernandes L."/>
            <person name="Derengowski L.S."/>
            <person name="Ferreira K.S."/>
            <person name="Souza R.C."/>
            <person name="Ruiz J.C."/>
            <person name="de Andrade N.C."/>
            <person name="Paes H.C."/>
            <person name="Nicola A.M."/>
            <person name="Albuquerque P."/>
            <person name="Gerber A.L."/>
            <person name="Martins V.P."/>
            <person name="Peconick L.D."/>
            <person name="Neto A.V."/>
            <person name="Chaucanez C.B."/>
            <person name="Silva P.A."/>
            <person name="Cunha O.L."/>
            <person name="de Oliveira F.F."/>
            <person name="dos Santos T.C."/>
            <person name="Barros A.L."/>
            <person name="Soares M.A."/>
            <person name="de Oliveira L.M."/>
            <person name="Marini M.M."/>
            <person name="Villalobos-Duno H."/>
            <person name="Cunha M.M."/>
            <person name="de Hoog S."/>
            <person name="da Silveira J.F."/>
            <person name="Henrissat B."/>
            <person name="Nino-Vega G.A."/>
            <person name="Cisalpino P.S."/>
            <person name="Mora-Montes H.M."/>
            <person name="Almeida S.R."/>
            <person name="Stajich J.E."/>
            <person name="Lopes-Bezerra L.M."/>
            <person name="Vasconcelos A.T."/>
            <person name="Felipe M.S."/>
        </authorList>
    </citation>
    <scope>NUCLEOTIDE SEQUENCE [LARGE SCALE GENOMIC DNA]</scope>
    <source>
        <strain evidence="3 4">1099-18</strain>
    </source>
</reference>
<dbReference type="InterPro" id="IPR013087">
    <property type="entry name" value="Znf_C2H2_type"/>
</dbReference>
<organism evidence="3 4">
    <name type="scientific">Sporothrix schenckii 1099-18</name>
    <dbReference type="NCBI Taxonomy" id="1397361"/>
    <lineage>
        <taxon>Eukaryota</taxon>
        <taxon>Fungi</taxon>
        <taxon>Dikarya</taxon>
        <taxon>Ascomycota</taxon>
        <taxon>Pezizomycotina</taxon>
        <taxon>Sordariomycetes</taxon>
        <taxon>Sordariomycetidae</taxon>
        <taxon>Ophiostomatales</taxon>
        <taxon>Ophiostomataceae</taxon>
        <taxon>Sporothrix</taxon>
    </lineage>
</organism>
<evidence type="ECO:0000259" key="2">
    <source>
        <dbReference type="SMART" id="SM00355"/>
    </source>
</evidence>